<dbReference type="AlphaFoldDB" id="A0AAD8A0L7"/>
<dbReference type="EMBL" id="JASPKZ010004548">
    <property type="protein sequence ID" value="KAJ9590178.1"/>
    <property type="molecule type" value="Genomic_DNA"/>
</dbReference>
<dbReference type="Proteomes" id="UP001233999">
    <property type="component" value="Unassembled WGS sequence"/>
</dbReference>
<keyword evidence="1" id="KW-0472">Membrane</keyword>
<keyword evidence="3" id="KW-1185">Reference proteome</keyword>
<name>A0AAD8A0L7_DIPPU</name>
<keyword evidence="1" id="KW-1133">Transmembrane helix</keyword>
<reference evidence="2" key="2">
    <citation type="submission" date="2023-05" db="EMBL/GenBank/DDBJ databases">
        <authorList>
            <person name="Fouks B."/>
        </authorList>
    </citation>
    <scope>NUCLEOTIDE SEQUENCE</scope>
    <source>
        <strain evidence="2">Stay&amp;Tobe</strain>
        <tissue evidence="2">Testes</tissue>
    </source>
</reference>
<evidence type="ECO:0000256" key="1">
    <source>
        <dbReference type="SAM" id="Phobius"/>
    </source>
</evidence>
<sequence>KFDFSDLYQAARSGYMLVWGQIIKNVLIDILSTFFNKIYLYPFLNLLLYHLILNIYRMPII</sequence>
<reference evidence="2" key="1">
    <citation type="journal article" date="2023" name="IScience">
        <title>Live-bearing cockroach genome reveals convergent evolutionary mechanisms linked to viviparity in insects and beyond.</title>
        <authorList>
            <person name="Fouks B."/>
            <person name="Harrison M.C."/>
            <person name="Mikhailova A.A."/>
            <person name="Marchal E."/>
            <person name="English S."/>
            <person name="Carruthers M."/>
            <person name="Jennings E.C."/>
            <person name="Chiamaka E.L."/>
            <person name="Frigard R.A."/>
            <person name="Pippel M."/>
            <person name="Attardo G.M."/>
            <person name="Benoit J.B."/>
            <person name="Bornberg-Bauer E."/>
            <person name="Tobe S.S."/>
        </authorList>
    </citation>
    <scope>NUCLEOTIDE SEQUENCE</scope>
    <source>
        <strain evidence="2">Stay&amp;Tobe</strain>
    </source>
</reference>
<keyword evidence="1" id="KW-0812">Transmembrane</keyword>
<feature type="non-terminal residue" evidence="2">
    <location>
        <position position="1"/>
    </location>
</feature>
<accession>A0AAD8A0L7</accession>
<comment type="caution">
    <text evidence="2">The sequence shown here is derived from an EMBL/GenBank/DDBJ whole genome shotgun (WGS) entry which is preliminary data.</text>
</comment>
<gene>
    <name evidence="2" type="ORF">L9F63_016695</name>
</gene>
<protein>
    <submittedName>
        <fullName evidence="2">Uncharacterized protein</fullName>
    </submittedName>
</protein>
<feature type="non-terminal residue" evidence="2">
    <location>
        <position position="61"/>
    </location>
</feature>
<organism evidence="2 3">
    <name type="scientific">Diploptera punctata</name>
    <name type="common">Pacific beetle cockroach</name>
    <dbReference type="NCBI Taxonomy" id="6984"/>
    <lineage>
        <taxon>Eukaryota</taxon>
        <taxon>Metazoa</taxon>
        <taxon>Ecdysozoa</taxon>
        <taxon>Arthropoda</taxon>
        <taxon>Hexapoda</taxon>
        <taxon>Insecta</taxon>
        <taxon>Pterygota</taxon>
        <taxon>Neoptera</taxon>
        <taxon>Polyneoptera</taxon>
        <taxon>Dictyoptera</taxon>
        <taxon>Blattodea</taxon>
        <taxon>Blaberoidea</taxon>
        <taxon>Blaberidae</taxon>
        <taxon>Diplopterinae</taxon>
        <taxon>Diploptera</taxon>
    </lineage>
</organism>
<proteinExistence type="predicted"/>
<feature type="transmembrane region" description="Helical" evidence="1">
    <location>
        <begin position="38"/>
        <end position="56"/>
    </location>
</feature>
<evidence type="ECO:0000313" key="3">
    <source>
        <dbReference type="Proteomes" id="UP001233999"/>
    </source>
</evidence>
<evidence type="ECO:0000313" key="2">
    <source>
        <dbReference type="EMBL" id="KAJ9590178.1"/>
    </source>
</evidence>